<dbReference type="PANTHER" id="PTHR11785:SF512">
    <property type="entry name" value="SOBREMESA, ISOFORM B"/>
    <property type="match status" value="1"/>
</dbReference>
<dbReference type="Gene3D" id="1.20.1740.10">
    <property type="entry name" value="Amino acid/polyamine transporter I"/>
    <property type="match status" value="1"/>
</dbReference>
<feature type="non-terminal residue" evidence="6">
    <location>
        <position position="94"/>
    </location>
</feature>
<evidence type="ECO:0000256" key="1">
    <source>
        <dbReference type="ARBA" id="ARBA00004141"/>
    </source>
</evidence>
<dbReference type="AlphaFoldDB" id="A0A9W4TDQ4"/>
<keyword evidence="2 5" id="KW-0812">Transmembrane</keyword>
<evidence type="ECO:0000313" key="6">
    <source>
        <dbReference type="EMBL" id="CAI2201444.1"/>
    </source>
</evidence>
<dbReference type="InterPro" id="IPR002293">
    <property type="entry name" value="AA/rel_permease1"/>
</dbReference>
<comment type="subcellular location">
    <subcellularLocation>
        <location evidence="1">Membrane</location>
        <topology evidence="1">Multi-pass membrane protein</topology>
    </subcellularLocation>
</comment>
<sequence length="94" mass="10007">MNQNDAPNAHELRIISLVYGIGINVNSIIGSGIVTAPGIIWNSVKSPGIVLLLWFIGGLISMAGSLTYVELGVKHRISGGEIKYLQTAYPGTKK</sequence>
<feature type="transmembrane region" description="Helical" evidence="5">
    <location>
        <begin position="48"/>
        <end position="69"/>
    </location>
</feature>
<keyword evidence="3 5" id="KW-1133">Transmembrane helix</keyword>
<protein>
    <submittedName>
        <fullName evidence="6">14051_t:CDS:1</fullName>
    </submittedName>
</protein>
<dbReference type="GO" id="GO:0016020">
    <property type="term" value="C:membrane"/>
    <property type="evidence" value="ECO:0007669"/>
    <property type="project" value="UniProtKB-SubCell"/>
</dbReference>
<organism evidence="6 7">
    <name type="scientific">Funneliformis geosporum</name>
    <dbReference type="NCBI Taxonomy" id="1117311"/>
    <lineage>
        <taxon>Eukaryota</taxon>
        <taxon>Fungi</taxon>
        <taxon>Fungi incertae sedis</taxon>
        <taxon>Mucoromycota</taxon>
        <taxon>Glomeromycotina</taxon>
        <taxon>Glomeromycetes</taxon>
        <taxon>Glomerales</taxon>
        <taxon>Glomeraceae</taxon>
        <taxon>Funneliformis</taxon>
    </lineage>
</organism>
<dbReference type="InterPro" id="IPR050598">
    <property type="entry name" value="AminoAcid_Transporter"/>
</dbReference>
<keyword evidence="4 5" id="KW-0472">Membrane</keyword>
<gene>
    <name evidence="6" type="ORF">FWILDA_LOCUS20069</name>
</gene>
<feature type="transmembrane region" description="Helical" evidence="5">
    <location>
        <begin position="12"/>
        <end position="36"/>
    </location>
</feature>
<comment type="caution">
    <text evidence="6">The sequence shown here is derived from an EMBL/GenBank/DDBJ whole genome shotgun (WGS) entry which is preliminary data.</text>
</comment>
<reference evidence="6" key="1">
    <citation type="submission" date="2022-08" db="EMBL/GenBank/DDBJ databases">
        <authorList>
            <person name="Kallberg Y."/>
            <person name="Tangrot J."/>
            <person name="Rosling A."/>
        </authorList>
    </citation>
    <scope>NUCLEOTIDE SEQUENCE</scope>
    <source>
        <strain evidence="6">Wild A</strain>
    </source>
</reference>
<dbReference type="OrthoDB" id="2430845at2759"/>
<evidence type="ECO:0000256" key="3">
    <source>
        <dbReference type="ARBA" id="ARBA00022989"/>
    </source>
</evidence>
<dbReference type="PANTHER" id="PTHR11785">
    <property type="entry name" value="AMINO ACID TRANSPORTER"/>
    <property type="match status" value="1"/>
</dbReference>
<dbReference type="GO" id="GO:0015179">
    <property type="term" value="F:L-amino acid transmembrane transporter activity"/>
    <property type="evidence" value="ECO:0007669"/>
    <property type="project" value="TreeGrafter"/>
</dbReference>
<keyword evidence="7" id="KW-1185">Reference proteome</keyword>
<accession>A0A9W4TDQ4</accession>
<evidence type="ECO:0000256" key="5">
    <source>
        <dbReference type="SAM" id="Phobius"/>
    </source>
</evidence>
<dbReference type="EMBL" id="CAMKVN010027557">
    <property type="protein sequence ID" value="CAI2201444.1"/>
    <property type="molecule type" value="Genomic_DNA"/>
</dbReference>
<dbReference type="Proteomes" id="UP001153678">
    <property type="component" value="Unassembled WGS sequence"/>
</dbReference>
<evidence type="ECO:0000313" key="7">
    <source>
        <dbReference type="Proteomes" id="UP001153678"/>
    </source>
</evidence>
<evidence type="ECO:0000256" key="4">
    <source>
        <dbReference type="ARBA" id="ARBA00023136"/>
    </source>
</evidence>
<dbReference type="Pfam" id="PF13520">
    <property type="entry name" value="AA_permease_2"/>
    <property type="match status" value="1"/>
</dbReference>
<evidence type="ECO:0000256" key="2">
    <source>
        <dbReference type="ARBA" id="ARBA00022692"/>
    </source>
</evidence>
<proteinExistence type="predicted"/>
<name>A0A9W4TDQ4_9GLOM</name>